<reference evidence="2" key="3">
    <citation type="submission" date="2025-09" db="UniProtKB">
        <authorList>
            <consortium name="Ensembl"/>
        </authorList>
    </citation>
    <scope>IDENTIFICATION</scope>
</reference>
<accession>A0A8I5TPL4</accession>
<proteinExistence type="predicted"/>
<dbReference type="GeneTree" id="ENSGT00910000147376"/>
<dbReference type="Ensembl" id="ENSPPYT00000035781.1">
    <property type="protein sequence ID" value="ENSPPYP00000028076.1"/>
    <property type="gene ID" value="ENSPPYG00000040772.1"/>
</dbReference>
<feature type="region of interest" description="Disordered" evidence="1">
    <location>
        <begin position="62"/>
        <end position="84"/>
    </location>
</feature>
<evidence type="ECO:0000313" key="3">
    <source>
        <dbReference type="Proteomes" id="UP000001595"/>
    </source>
</evidence>
<evidence type="ECO:0000256" key="1">
    <source>
        <dbReference type="SAM" id="MobiDB-lite"/>
    </source>
</evidence>
<dbReference type="Proteomes" id="UP000001595">
    <property type="component" value="Chromosome 16"/>
</dbReference>
<organism evidence="2 3">
    <name type="scientific">Pongo abelii</name>
    <name type="common">Sumatran orangutan</name>
    <name type="synonym">Pongo pygmaeus abelii</name>
    <dbReference type="NCBI Taxonomy" id="9601"/>
    <lineage>
        <taxon>Eukaryota</taxon>
        <taxon>Metazoa</taxon>
        <taxon>Chordata</taxon>
        <taxon>Craniata</taxon>
        <taxon>Vertebrata</taxon>
        <taxon>Euteleostomi</taxon>
        <taxon>Mammalia</taxon>
        <taxon>Eutheria</taxon>
        <taxon>Euarchontoglires</taxon>
        <taxon>Primates</taxon>
        <taxon>Haplorrhini</taxon>
        <taxon>Catarrhini</taxon>
        <taxon>Hominidae</taxon>
        <taxon>Pongo</taxon>
    </lineage>
</organism>
<reference evidence="2 3" key="1">
    <citation type="submission" date="2008-02" db="EMBL/GenBank/DDBJ databases">
        <title>A 6x draft sequence assembly of the Pongo pygmaeus abelii genome.</title>
        <authorList>
            <person name="Wilson R.K."/>
            <person name="Mardis E."/>
        </authorList>
    </citation>
    <scope>NUCLEOTIDE SEQUENCE [LARGE SCALE GENOMIC DNA]</scope>
</reference>
<name>A0A8I5TPL4_PONAB</name>
<sequence>NHRQADTPCVRFCPEPVTFLTPDPSLLPQLVLRLPLLHPWFPQAQMLWTLFLPCPHSAAESPAGSQPLIHPLPTNPQPRTHPVAQVSPIPASLHFTLLLPYLGLKTPPAAESPQSPQVALSESLSGNLHQPAGDADVLSLAVRPEGPCELSPGVTAGW</sequence>
<evidence type="ECO:0000313" key="2">
    <source>
        <dbReference type="Ensembl" id="ENSPPYP00000028076.1"/>
    </source>
</evidence>
<reference evidence="2" key="2">
    <citation type="submission" date="2025-08" db="UniProtKB">
        <authorList>
            <consortium name="Ensembl"/>
        </authorList>
    </citation>
    <scope>IDENTIFICATION</scope>
</reference>
<keyword evidence="3" id="KW-1185">Reference proteome</keyword>
<dbReference type="AlphaFoldDB" id="A0A8I5TPL4"/>
<protein>
    <submittedName>
        <fullName evidence="2">Uncharacterized protein</fullName>
    </submittedName>
</protein>